<organism evidence="5 6">
    <name type="scientific">Mycobacteroides chelonae</name>
    <name type="common">Mycobacterium chelonae</name>
    <dbReference type="NCBI Taxonomy" id="1774"/>
    <lineage>
        <taxon>Bacteria</taxon>
        <taxon>Bacillati</taxon>
        <taxon>Actinomycetota</taxon>
        <taxon>Actinomycetes</taxon>
        <taxon>Mycobacteriales</taxon>
        <taxon>Mycobacteriaceae</taxon>
        <taxon>Mycobacteroides</taxon>
    </lineage>
</organism>
<dbReference type="GO" id="GO:0003995">
    <property type="term" value="F:acyl-CoA dehydrogenase activity"/>
    <property type="evidence" value="ECO:0007669"/>
    <property type="project" value="TreeGrafter"/>
</dbReference>
<reference evidence="5 6" key="1">
    <citation type="submission" date="2016-10" db="EMBL/GenBank/DDBJ databases">
        <title>Evaluation of Human, Veterinary and Environmental Mycobacterium chelonae Isolates by Core Genome Phylogenomic Analysis, Targeted Gene Comparison, and Anti-microbial Susceptibility Patterns: A Tale of Mistaken Identities.</title>
        <authorList>
            <person name="Fogelson S.B."/>
            <person name="Camus A.C."/>
            <person name="Lorenz W."/>
            <person name="Vasireddy R."/>
            <person name="Vasireddy S."/>
            <person name="Smith T."/>
            <person name="Brown-Elliott B.A."/>
            <person name="Wallace R.J.Jr."/>
            <person name="Hasan N.A."/>
            <person name="Reischl U."/>
            <person name="Sanchez S."/>
        </authorList>
    </citation>
    <scope>NUCLEOTIDE SEQUENCE [LARGE SCALE GENOMIC DNA]</scope>
    <source>
        <strain evidence="5 6">15515</strain>
    </source>
</reference>
<sequence length="393" mass="43042">MTERVIDRINDLADQLREQAWEAEKLGKLPDETAKMLRAAGPIRLLQSKGYGGYEVHPREFAETVMATATLDPASGWICGVVGVHPWQVAFADPKVAAEMWSQDQDVWMASPYAPTGVAKPVDGGYIFNGRWQFSSGTDHCDWIILGALLGDGEGKPLMPPKMLHMILPRQDYEIVEDSWNVVGLRGTGSKDIIVRDAFVPSYRVMDGDEVIDGTAQRNAGMTGTLYRMPWSTMFPLGISSAVIGIAEGALAAHLDYQRERVGAQGTAVKDDPYVLFAIGEAAADINAARQEILANVDKIWDIVDSGKEVSFEDRAAGRRTQVRAAWRAVMAVDQIFSRSGGNAMRLDKPLQRYWRDAHTGLAHAIHVPSTVFHASALSSLGIEPQGPLRAMI</sequence>
<evidence type="ECO:0000256" key="3">
    <source>
        <dbReference type="ARBA" id="ARBA00023002"/>
    </source>
</evidence>
<keyword evidence="1" id="KW-0285">Flavoprotein</keyword>
<dbReference type="SUPFAM" id="SSF47203">
    <property type="entry name" value="Acyl-CoA dehydrogenase C-terminal domain-like"/>
    <property type="match status" value="1"/>
</dbReference>
<feature type="domain" description="Acyl-CoA dehydrogenase C-terminal" evidence="4">
    <location>
        <begin position="237"/>
        <end position="368"/>
    </location>
</feature>
<proteinExistence type="predicted"/>
<dbReference type="InterPro" id="IPR009100">
    <property type="entry name" value="AcylCoA_DH/oxidase_NM_dom_sf"/>
</dbReference>
<evidence type="ECO:0000313" key="5">
    <source>
        <dbReference type="EMBL" id="OHU53890.1"/>
    </source>
</evidence>
<dbReference type="InterPro" id="IPR046373">
    <property type="entry name" value="Acyl-CoA_Oxase/DH_mid-dom_sf"/>
</dbReference>
<accession>A0A1S1LGR1</accession>
<dbReference type="GO" id="GO:0016712">
    <property type="term" value="F:oxidoreductase activity, acting on paired donors, with incorporation or reduction of molecular oxygen, reduced flavin or flavoprotein as one donor, and incorporation of one atom of oxygen"/>
    <property type="evidence" value="ECO:0007669"/>
    <property type="project" value="TreeGrafter"/>
</dbReference>
<protein>
    <submittedName>
        <fullName evidence="5">Hydroxylase</fullName>
    </submittedName>
</protein>
<dbReference type="GO" id="GO:0033539">
    <property type="term" value="P:fatty acid beta-oxidation using acyl-CoA dehydrogenase"/>
    <property type="evidence" value="ECO:0007669"/>
    <property type="project" value="TreeGrafter"/>
</dbReference>
<evidence type="ECO:0000259" key="4">
    <source>
        <dbReference type="Pfam" id="PF08028"/>
    </source>
</evidence>
<dbReference type="RefSeq" id="WP_057967354.1">
    <property type="nucleotide sequence ID" value="NZ_MLII01000037.1"/>
</dbReference>
<dbReference type="Gene3D" id="1.20.140.10">
    <property type="entry name" value="Butyryl-CoA Dehydrogenase, subunit A, domain 3"/>
    <property type="match status" value="1"/>
</dbReference>
<evidence type="ECO:0000256" key="2">
    <source>
        <dbReference type="ARBA" id="ARBA00022827"/>
    </source>
</evidence>
<dbReference type="PANTHER" id="PTHR48083">
    <property type="entry name" value="MEDIUM-CHAIN SPECIFIC ACYL-COA DEHYDROGENASE, MITOCHONDRIAL-RELATED"/>
    <property type="match status" value="1"/>
</dbReference>
<dbReference type="AlphaFoldDB" id="A0A1S1LGR1"/>
<dbReference type="Proteomes" id="UP000180043">
    <property type="component" value="Unassembled WGS sequence"/>
</dbReference>
<dbReference type="SUPFAM" id="SSF56645">
    <property type="entry name" value="Acyl-CoA dehydrogenase NM domain-like"/>
    <property type="match status" value="1"/>
</dbReference>
<dbReference type="InterPro" id="IPR013107">
    <property type="entry name" value="Acyl-CoA_DH_C"/>
</dbReference>
<comment type="caution">
    <text evidence="5">The sequence shown here is derived from an EMBL/GenBank/DDBJ whole genome shotgun (WGS) entry which is preliminary data.</text>
</comment>
<dbReference type="Gene3D" id="2.40.110.10">
    <property type="entry name" value="Butyryl-CoA Dehydrogenase, subunit A, domain 2"/>
    <property type="match status" value="1"/>
</dbReference>
<dbReference type="Gene3D" id="1.10.540.10">
    <property type="entry name" value="Acyl-CoA dehydrogenase/oxidase, N-terminal domain"/>
    <property type="match status" value="1"/>
</dbReference>
<evidence type="ECO:0000313" key="6">
    <source>
        <dbReference type="Proteomes" id="UP000180043"/>
    </source>
</evidence>
<name>A0A1S1LGR1_MYCCH</name>
<dbReference type="GO" id="GO:0005737">
    <property type="term" value="C:cytoplasm"/>
    <property type="evidence" value="ECO:0007669"/>
    <property type="project" value="TreeGrafter"/>
</dbReference>
<dbReference type="InterPro" id="IPR036250">
    <property type="entry name" value="AcylCo_DH-like_C"/>
</dbReference>
<dbReference type="EMBL" id="MLIQ01000017">
    <property type="protein sequence ID" value="OHU53890.1"/>
    <property type="molecule type" value="Genomic_DNA"/>
</dbReference>
<dbReference type="InterPro" id="IPR050741">
    <property type="entry name" value="Acyl-CoA_dehydrogenase"/>
</dbReference>
<gene>
    <name evidence="5" type="ORF">BKG82_16330</name>
</gene>
<keyword evidence="3" id="KW-0560">Oxidoreductase</keyword>
<dbReference type="Pfam" id="PF08028">
    <property type="entry name" value="Acyl-CoA_dh_2"/>
    <property type="match status" value="1"/>
</dbReference>
<dbReference type="PIRSF" id="PIRSF016578">
    <property type="entry name" value="HsaA"/>
    <property type="match status" value="1"/>
</dbReference>
<dbReference type="GO" id="GO:0050660">
    <property type="term" value="F:flavin adenine dinucleotide binding"/>
    <property type="evidence" value="ECO:0007669"/>
    <property type="project" value="InterPro"/>
</dbReference>
<dbReference type="InterPro" id="IPR037069">
    <property type="entry name" value="AcylCoA_DH/ox_N_sf"/>
</dbReference>
<dbReference type="PANTHER" id="PTHR48083:SF19">
    <property type="entry name" value="FLAVIN-DEPENDENT MONOOXYGENASE, OXYGENASE SUBUNIT HSAA"/>
    <property type="match status" value="1"/>
</dbReference>
<keyword evidence="2" id="KW-0274">FAD</keyword>
<evidence type="ECO:0000256" key="1">
    <source>
        <dbReference type="ARBA" id="ARBA00022630"/>
    </source>
</evidence>